<protein>
    <recommendedName>
        <fullName evidence="5">DUF4405 domain-containing protein</fullName>
    </recommendedName>
</protein>
<keyword evidence="1" id="KW-1133">Transmembrane helix</keyword>
<evidence type="ECO:0008006" key="5">
    <source>
        <dbReference type="Google" id="ProtNLM"/>
    </source>
</evidence>
<name>A0A0G0JVB4_9BACT</name>
<evidence type="ECO:0000256" key="1">
    <source>
        <dbReference type="SAM" id="Phobius"/>
    </source>
</evidence>
<dbReference type="AlphaFoldDB" id="A0A0G0JVB4"/>
<gene>
    <name evidence="3" type="ORF">US91_C0004G0047</name>
</gene>
<organism evidence="3 4">
    <name type="scientific">Candidatus Falkowbacteria bacterium GW2011_GWE1_38_31</name>
    <dbReference type="NCBI Taxonomy" id="1618638"/>
    <lineage>
        <taxon>Bacteria</taxon>
        <taxon>Candidatus Falkowiibacteriota</taxon>
    </lineage>
</organism>
<proteinExistence type="predicted"/>
<keyword evidence="1" id="KW-0812">Transmembrane</keyword>
<feature type="transmembrane region" description="Helical" evidence="1">
    <location>
        <begin position="154"/>
        <end position="173"/>
    </location>
</feature>
<feature type="transmembrane region" description="Helical" evidence="1">
    <location>
        <begin position="185"/>
        <end position="208"/>
    </location>
</feature>
<accession>A0A0G0JVB4</accession>
<evidence type="ECO:0000313" key="3">
    <source>
        <dbReference type="EMBL" id="KKQ70562.1"/>
    </source>
</evidence>
<sequence length="265" mass="29738">MKILTSLFLLLFFINPALAQTDCPIGMVNDAAPGNCGSYVDKDKNNLCDLSEIEVPTAEKTTKLSEEEFKKRTVSEIAKIYNISAEEYARELGLFLKIIVKTSDSMAVLHDENALCATVAAGIAANIKADSPPATEPILSADEAKKVITPKYNFFPVLFVLLIAYLITYILALKKTISFLTQQRIWNLALTLFFLASGISGILLVIRINYGIMVNWPFDLLMLHVETGIAMAIISFFHLAWHWWYYACMLKRKAKKECDARENNL</sequence>
<feature type="transmembrane region" description="Helical" evidence="1">
    <location>
        <begin position="228"/>
        <end position="246"/>
    </location>
</feature>
<feature type="signal peptide" evidence="2">
    <location>
        <begin position="1"/>
        <end position="19"/>
    </location>
</feature>
<keyword evidence="1" id="KW-0472">Membrane</keyword>
<keyword evidence="2" id="KW-0732">Signal</keyword>
<reference evidence="3" key="1">
    <citation type="journal article" date="2015" name="Nature">
        <title>rRNA introns, odd ribosomes, and small enigmatic genomes across a large radiation of phyla.</title>
        <authorList>
            <person name="Brown C.T."/>
            <person name="Hug L.A."/>
            <person name="Thomas B.C."/>
            <person name="Sharon I."/>
            <person name="Castelle C.J."/>
            <person name="Singh A."/>
            <person name="Wilkins M.J."/>
            <person name="Williams K.H."/>
            <person name="Banfield J.F."/>
        </authorList>
    </citation>
    <scope>NUCLEOTIDE SEQUENCE [LARGE SCALE GENOMIC DNA]</scope>
</reference>
<dbReference type="Proteomes" id="UP000034022">
    <property type="component" value="Unassembled WGS sequence"/>
</dbReference>
<evidence type="ECO:0000256" key="2">
    <source>
        <dbReference type="SAM" id="SignalP"/>
    </source>
</evidence>
<comment type="caution">
    <text evidence="3">The sequence shown here is derived from an EMBL/GenBank/DDBJ whole genome shotgun (WGS) entry which is preliminary data.</text>
</comment>
<dbReference type="EMBL" id="LBUU01000004">
    <property type="protein sequence ID" value="KKQ70562.1"/>
    <property type="molecule type" value="Genomic_DNA"/>
</dbReference>
<feature type="chain" id="PRO_5002533000" description="DUF4405 domain-containing protein" evidence="2">
    <location>
        <begin position="20"/>
        <end position="265"/>
    </location>
</feature>
<evidence type="ECO:0000313" key="4">
    <source>
        <dbReference type="Proteomes" id="UP000034022"/>
    </source>
</evidence>